<name>A0A4V0P2Q9_FLUSA</name>
<evidence type="ECO:0000313" key="2">
    <source>
        <dbReference type="Proteomes" id="UP000291236"/>
    </source>
</evidence>
<dbReference type="AlphaFoldDB" id="A0A4V0P2Q9"/>
<dbReference type="Gene3D" id="3.40.50.150">
    <property type="entry name" value="Vaccinia Virus protein VP39"/>
    <property type="match status" value="1"/>
</dbReference>
<gene>
    <name evidence="1" type="ORF">JCM31447_25440</name>
</gene>
<accession>A0A4V0P2Q9</accession>
<dbReference type="SUPFAM" id="SSF53335">
    <property type="entry name" value="S-adenosyl-L-methionine-dependent methyltransferases"/>
    <property type="match status" value="1"/>
</dbReference>
<dbReference type="InterPro" id="IPR029063">
    <property type="entry name" value="SAM-dependent_MTases_sf"/>
</dbReference>
<dbReference type="Pfam" id="PF13489">
    <property type="entry name" value="Methyltransf_23"/>
    <property type="match status" value="1"/>
</dbReference>
<dbReference type="KEGG" id="sbf:JCM31447_25440"/>
<evidence type="ECO:0000313" key="1">
    <source>
        <dbReference type="EMBL" id="BBH54087.1"/>
    </source>
</evidence>
<organism evidence="1 2">
    <name type="scientific">Fluviispira sanaruensis</name>
    <dbReference type="NCBI Taxonomy" id="2493639"/>
    <lineage>
        <taxon>Bacteria</taxon>
        <taxon>Pseudomonadati</taxon>
        <taxon>Bdellovibrionota</taxon>
        <taxon>Oligoflexia</taxon>
        <taxon>Silvanigrellales</taxon>
        <taxon>Silvanigrellaceae</taxon>
        <taxon>Fluviispira</taxon>
    </lineage>
</organism>
<proteinExistence type="predicted"/>
<sequence length="138" mass="16220">MFHVFEHLKNPIEILASIYEKLKINSYLIIEVPHARDALISWFDIDEFKKFSFWSEHLILHTRESLRIIVESIGLNVISIEGIQRYPLSNHLYWLTNKKPGGHLLWNQFSSKTLNSEYENILSKLDITDSLILVAKKI</sequence>
<evidence type="ECO:0008006" key="3">
    <source>
        <dbReference type="Google" id="ProtNLM"/>
    </source>
</evidence>
<protein>
    <recommendedName>
        <fullName evidence="3">Methyltransferase</fullName>
    </recommendedName>
</protein>
<dbReference type="Proteomes" id="UP000291236">
    <property type="component" value="Chromosome"/>
</dbReference>
<reference evidence="1 2" key="1">
    <citation type="submission" date="2018-12" db="EMBL/GenBank/DDBJ databases">
        <title>Rubrispira sanarue gen. nov., sp., nov., a member of the order Silvanigrellales, isolated from a brackish lake in Hamamatsu Japan.</title>
        <authorList>
            <person name="Maejima Y."/>
            <person name="Iino T."/>
            <person name="Muraguchi Y."/>
            <person name="Fukuda K."/>
            <person name="Nojiri H."/>
            <person name="Ohkuma M."/>
            <person name="Moriuchi R."/>
            <person name="Dohra H."/>
            <person name="Kimbara K."/>
            <person name="Shintani M."/>
        </authorList>
    </citation>
    <scope>NUCLEOTIDE SEQUENCE [LARGE SCALE GENOMIC DNA]</scope>
    <source>
        <strain evidence="1 2">RF1110005</strain>
    </source>
</reference>
<keyword evidence="2" id="KW-1185">Reference proteome</keyword>
<dbReference type="EMBL" id="AP019368">
    <property type="protein sequence ID" value="BBH54087.1"/>
    <property type="molecule type" value="Genomic_DNA"/>
</dbReference>